<sequence length="273" mass="30445">MMIILNALHHRNHEVPSDVNVVLLHAIALLADMYDLSQALLPWSDNWIRKLQPTFLTSPGYEKWLCISSVFNVPQMFAQVRYKLLLVATVDDEGEMVTPEGNRFSEGVRDSIITGMRNKRDTLAKRLSDGLLAVFERYKKASKAQKSLCSIHSPITTFSPFSGPQGSQTQAWIASQKLCDSAVVGALTLCLLRSGLWDLHGLGVDSDRCPLKLYKELKTMENPCSAHIYSWGQLSGRHLTCGLSVQKEILDLAESVEVELNKVLEPHSTLLTP</sequence>
<dbReference type="InParanoid" id="A0A5J5FCD5"/>
<protein>
    <submittedName>
        <fullName evidence="1">Uncharacterized protein</fullName>
    </submittedName>
</protein>
<dbReference type="Proteomes" id="UP000326924">
    <property type="component" value="Unassembled WGS sequence"/>
</dbReference>
<organism evidence="1 2">
    <name type="scientific">Sphaerosporella brunnea</name>
    <dbReference type="NCBI Taxonomy" id="1250544"/>
    <lineage>
        <taxon>Eukaryota</taxon>
        <taxon>Fungi</taxon>
        <taxon>Dikarya</taxon>
        <taxon>Ascomycota</taxon>
        <taxon>Pezizomycotina</taxon>
        <taxon>Pezizomycetes</taxon>
        <taxon>Pezizales</taxon>
        <taxon>Pyronemataceae</taxon>
        <taxon>Sphaerosporella</taxon>
    </lineage>
</organism>
<evidence type="ECO:0000313" key="1">
    <source>
        <dbReference type="EMBL" id="KAA8915046.1"/>
    </source>
</evidence>
<accession>A0A5J5FCD5</accession>
<dbReference type="AlphaFoldDB" id="A0A5J5FCD5"/>
<comment type="caution">
    <text evidence="1">The sequence shown here is derived from an EMBL/GenBank/DDBJ whole genome shotgun (WGS) entry which is preliminary data.</text>
</comment>
<name>A0A5J5FCD5_9PEZI</name>
<dbReference type="EMBL" id="VXIS01000001">
    <property type="protein sequence ID" value="KAA8915046.1"/>
    <property type="molecule type" value="Genomic_DNA"/>
</dbReference>
<reference evidence="1 2" key="1">
    <citation type="submission" date="2019-09" db="EMBL/GenBank/DDBJ databases">
        <title>Draft genome of the ectomycorrhizal ascomycete Sphaerosporella brunnea.</title>
        <authorList>
            <consortium name="DOE Joint Genome Institute"/>
            <person name="Benucci G.M."/>
            <person name="Marozzi G."/>
            <person name="Antonielli L."/>
            <person name="Sanchez S."/>
            <person name="Marco P."/>
            <person name="Wang X."/>
            <person name="Falini L.B."/>
            <person name="Barry K."/>
            <person name="Haridas S."/>
            <person name="Lipzen A."/>
            <person name="Labutti K."/>
            <person name="Grigoriev I.V."/>
            <person name="Murat C."/>
            <person name="Martin F."/>
            <person name="Albertini E."/>
            <person name="Donnini D."/>
            <person name="Bonito G."/>
        </authorList>
    </citation>
    <scope>NUCLEOTIDE SEQUENCE [LARGE SCALE GENOMIC DNA]</scope>
    <source>
        <strain evidence="1 2">Sb_GMNB300</strain>
    </source>
</reference>
<dbReference type="OrthoDB" id="5275938at2759"/>
<proteinExistence type="predicted"/>
<evidence type="ECO:0000313" key="2">
    <source>
        <dbReference type="Proteomes" id="UP000326924"/>
    </source>
</evidence>
<keyword evidence="2" id="KW-1185">Reference proteome</keyword>
<gene>
    <name evidence="1" type="ORF">FN846DRAFT_6280</name>
</gene>